<dbReference type="OrthoDB" id="7597097at2"/>
<dbReference type="InterPro" id="IPR059113">
    <property type="entry name" value="Znf_ribbon"/>
</dbReference>
<dbReference type="KEGG" id="ngf:FRF71_07870"/>
<accession>A0A5B8S3F8</accession>
<protein>
    <submittedName>
        <fullName evidence="2">Zinc ribbon domain-containing protein</fullName>
    </submittedName>
</protein>
<dbReference type="Pfam" id="PF13248">
    <property type="entry name" value="Zn_ribbon_3"/>
    <property type="match status" value="1"/>
</dbReference>
<sequence length="74" mass="7860">MSNKGRSGCGGFALGFLLGPIGLVIALVVQADHRAMEKSELEDGKMRKCPHCAEVIKAEAKKCRYCGSDVPPLA</sequence>
<name>A0A5B8S3F8_9SPHN</name>
<evidence type="ECO:0000259" key="1">
    <source>
        <dbReference type="Pfam" id="PF13248"/>
    </source>
</evidence>
<dbReference type="AlphaFoldDB" id="A0A5B8S3F8"/>
<keyword evidence="3" id="KW-1185">Reference proteome</keyword>
<proteinExistence type="predicted"/>
<feature type="domain" description="Putative zinc-ribbon" evidence="1">
    <location>
        <begin position="46"/>
        <end position="69"/>
    </location>
</feature>
<gene>
    <name evidence="2" type="ORF">FRF71_07870</name>
</gene>
<dbReference type="Proteomes" id="UP000321172">
    <property type="component" value="Chromosome"/>
</dbReference>
<evidence type="ECO:0000313" key="3">
    <source>
        <dbReference type="Proteomes" id="UP000321172"/>
    </source>
</evidence>
<reference evidence="2 3" key="1">
    <citation type="journal article" date="2013" name="J. Microbiol. Biotechnol.">
        <title>Novosphingobium ginsenosidimutans sp. nov., with the ability to convert ginsenoside.</title>
        <authorList>
            <person name="Kim J.K."/>
            <person name="He D."/>
            <person name="Liu Q.M."/>
            <person name="Park H.Y."/>
            <person name="Jung M.S."/>
            <person name="Yoon M.H."/>
            <person name="Kim S.C."/>
            <person name="Im W.T."/>
        </authorList>
    </citation>
    <scope>NUCLEOTIDE SEQUENCE [LARGE SCALE GENOMIC DNA]</scope>
    <source>
        <strain evidence="2 3">FW-6</strain>
    </source>
</reference>
<dbReference type="EMBL" id="CP042345">
    <property type="protein sequence ID" value="QEA16056.1"/>
    <property type="molecule type" value="Genomic_DNA"/>
</dbReference>
<organism evidence="2 3">
    <name type="scientific">Novosphingobium ginsenosidimutans</name>
    <dbReference type="NCBI Taxonomy" id="1176536"/>
    <lineage>
        <taxon>Bacteria</taxon>
        <taxon>Pseudomonadati</taxon>
        <taxon>Pseudomonadota</taxon>
        <taxon>Alphaproteobacteria</taxon>
        <taxon>Sphingomonadales</taxon>
        <taxon>Sphingomonadaceae</taxon>
        <taxon>Novosphingobium</taxon>
    </lineage>
</organism>
<evidence type="ECO:0000313" key="2">
    <source>
        <dbReference type="EMBL" id="QEA16056.1"/>
    </source>
</evidence>